<keyword evidence="2" id="KW-1185">Reference proteome</keyword>
<dbReference type="AlphaFoldDB" id="A0AAN7NGQ1"/>
<protein>
    <submittedName>
        <fullName evidence="1">Uncharacterized protein</fullName>
    </submittedName>
</protein>
<organism evidence="1 2">
    <name type="scientific">Mycteria americana</name>
    <name type="common">Wood stork</name>
    <dbReference type="NCBI Taxonomy" id="33587"/>
    <lineage>
        <taxon>Eukaryota</taxon>
        <taxon>Metazoa</taxon>
        <taxon>Chordata</taxon>
        <taxon>Craniata</taxon>
        <taxon>Vertebrata</taxon>
        <taxon>Euteleostomi</taxon>
        <taxon>Archelosauria</taxon>
        <taxon>Archosauria</taxon>
        <taxon>Dinosauria</taxon>
        <taxon>Saurischia</taxon>
        <taxon>Theropoda</taxon>
        <taxon>Coelurosauria</taxon>
        <taxon>Aves</taxon>
        <taxon>Neognathae</taxon>
        <taxon>Neoaves</taxon>
        <taxon>Aequornithes</taxon>
        <taxon>Ciconiiformes</taxon>
        <taxon>Ciconiidae</taxon>
        <taxon>Mycteria</taxon>
    </lineage>
</organism>
<dbReference type="Proteomes" id="UP001333110">
    <property type="component" value="Unassembled WGS sequence"/>
</dbReference>
<evidence type="ECO:0000313" key="2">
    <source>
        <dbReference type="Proteomes" id="UP001333110"/>
    </source>
</evidence>
<accession>A0AAN7NGQ1</accession>
<evidence type="ECO:0000313" key="1">
    <source>
        <dbReference type="EMBL" id="KAK4827383.1"/>
    </source>
</evidence>
<dbReference type="EMBL" id="JAUNZN010000002">
    <property type="protein sequence ID" value="KAK4827383.1"/>
    <property type="molecule type" value="Genomic_DNA"/>
</dbReference>
<name>A0AAN7NGQ1_MYCAM</name>
<sequence length="130" mass="14648">MRKWSEAAPGQVQVGHQEKVLHREGGRSLEQAPQGSGHSTKPTIPTCWLYTKLLFPPLILVKAKHLLSNTIPFNLGSEPNQLSFIVVFQYLRGTTLRVVRHWNRLPREAVDALSLEAFKVRLDGTLSNLI</sequence>
<comment type="caution">
    <text evidence="1">The sequence shown here is derived from an EMBL/GenBank/DDBJ whole genome shotgun (WGS) entry which is preliminary data.</text>
</comment>
<reference evidence="1 2" key="1">
    <citation type="journal article" date="2023" name="J. Hered.">
        <title>Chromosome-level genome of the wood stork (Mycteria americana) provides insight into avian chromosome evolution.</title>
        <authorList>
            <person name="Flamio R. Jr."/>
            <person name="Ramstad K.M."/>
        </authorList>
    </citation>
    <scope>NUCLEOTIDE SEQUENCE [LARGE SCALE GENOMIC DNA]</scope>
    <source>
        <strain evidence="1">JAX WOST 10</strain>
    </source>
</reference>
<gene>
    <name evidence="1" type="ORF">QYF61_017788</name>
</gene>
<proteinExistence type="predicted"/>